<evidence type="ECO:0000259" key="10">
    <source>
        <dbReference type="Pfam" id="PF01217"/>
    </source>
</evidence>
<evidence type="ECO:0000313" key="13">
    <source>
        <dbReference type="EMBL" id="SVP90035.1"/>
    </source>
</evidence>
<evidence type="ECO:0000256" key="7">
    <source>
        <dbReference type="ARBA" id="ARBA00023136"/>
    </source>
</evidence>
<dbReference type="FunCoup" id="Q4UHU1">
    <property type="interactions" value="62"/>
</dbReference>
<sequence>MIKFFISLNRQSKVRLVRWFIPVTSKEKSSIIQDLSHMVVNRSLKQCNFLEWREYKVVFKRFASLYFIACVDKDANELLILEMIQRYVEILDSYFCNVCELDLVFNFTKAYHLLDEILIDGDIYDTNKKGILRNMAAQDAMSEKTKTFSSKS</sequence>
<comment type="similarity">
    <text evidence="3 9">Belongs to the adaptor complexes small subunit family.</text>
</comment>
<evidence type="ECO:0000256" key="3">
    <source>
        <dbReference type="ARBA" id="ARBA00006972"/>
    </source>
</evidence>
<gene>
    <name evidence="11" type="ORF">TA06850</name>
    <name evidence="12" type="ORF">TAT_000074300</name>
    <name evidence="13" type="ORF">TAV_000073800</name>
</gene>
<dbReference type="CDD" id="cd14831">
    <property type="entry name" value="AP1_sigma"/>
    <property type="match status" value="1"/>
</dbReference>
<keyword evidence="14" id="KW-1185">Reference proteome</keyword>
<organism evidence="11 14">
    <name type="scientific">Theileria annulata</name>
    <dbReference type="NCBI Taxonomy" id="5874"/>
    <lineage>
        <taxon>Eukaryota</taxon>
        <taxon>Sar</taxon>
        <taxon>Alveolata</taxon>
        <taxon>Apicomplexa</taxon>
        <taxon>Aconoidasida</taxon>
        <taxon>Piroplasmida</taxon>
        <taxon>Theileriidae</taxon>
        <taxon>Theileria</taxon>
    </lineage>
</organism>
<keyword evidence="4 9" id="KW-0813">Transport</keyword>
<dbReference type="InterPro" id="IPR011012">
    <property type="entry name" value="Longin-like_dom_sf"/>
</dbReference>
<dbReference type="FunFam" id="3.30.450.60:FF:000007">
    <property type="entry name" value="AP complex subunit sigma"/>
    <property type="match status" value="1"/>
</dbReference>
<feature type="domain" description="AP complex mu/sigma subunit" evidence="10">
    <location>
        <begin position="1"/>
        <end position="140"/>
    </location>
</feature>
<dbReference type="STRING" id="5874.Q4UHU1"/>
<dbReference type="Gene3D" id="3.30.450.60">
    <property type="match status" value="1"/>
</dbReference>
<dbReference type="AlphaFoldDB" id="Q4UHU1"/>
<evidence type="ECO:0000313" key="11">
    <source>
        <dbReference type="EMBL" id="CAI73348.1"/>
    </source>
</evidence>
<dbReference type="InterPro" id="IPR016635">
    <property type="entry name" value="AP_complex_ssu"/>
</dbReference>
<dbReference type="GO" id="GO:0005829">
    <property type="term" value="C:cytosol"/>
    <property type="evidence" value="ECO:0007669"/>
    <property type="project" value="GOC"/>
</dbReference>
<dbReference type="EMBL" id="UIVT01000001">
    <property type="protein sequence ID" value="SVP88891.1"/>
    <property type="molecule type" value="Genomic_DNA"/>
</dbReference>
<keyword evidence="5 9" id="KW-0653">Protein transport</keyword>
<evidence type="ECO:0000313" key="14">
    <source>
        <dbReference type="Proteomes" id="UP000001950"/>
    </source>
</evidence>
<dbReference type="InParanoid" id="Q4UHU1"/>
<evidence type="ECO:0000256" key="8">
    <source>
        <dbReference type="ARBA" id="ARBA00023329"/>
    </source>
</evidence>
<dbReference type="GO" id="GO:0016482">
    <property type="term" value="P:cytosolic transport"/>
    <property type="evidence" value="ECO:0007669"/>
    <property type="project" value="UniProtKB-ARBA"/>
</dbReference>
<reference evidence="11 14" key="1">
    <citation type="journal article" date="2005" name="Science">
        <title>Genome of the host-cell transforming parasite Theileria annulata compared with T. parva.</title>
        <authorList>
            <person name="Pain A."/>
            <person name="Renauld H."/>
            <person name="Berriman M."/>
            <person name="Murphy L."/>
            <person name="Yeats C.A."/>
            <person name="Weir W."/>
            <person name="Kerhornou A."/>
            <person name="Aslett M."/>
            <person name="Bishop R."/>
            <person name="Bouchier C."/>
            <person name="Cochet M."/>
            <person name="Coulson R.M.R."/>
            <person name="Cronin A."/>
            <person name="de Villiers E.P."/>
            <person name="Fraser A."/>
            <person name="Fosker N."/>
            <person name="Gardner M."/>
            <person name="Goble A."/>
            <person name="Griffiths-Jones S."/>
            <person name="Harris D.E."/>
            <person name="Katzer F."/>
            <person name="Larke N."/>
            <person name="Lord A."/>
            <person name="Maser P."/>
            <person name="McKellar S."/>
            <person name="Mooney P."/>
            <person name="Morton F."/>
            <person name="Nene V."/>
            <person name="O'Neil S."/>
            <person name="Price C."/>
            <person name="Quail M.A."/>
            <person name="Rabbinowitsch E."/>
            <person name="Rawlings N.D."/>
            <person name="Rutter S."/>
            <person name="Saunders D."/>
            <person name="Seeger K."/>
            <person name="Shah T."/>
            <person name="Squares R."/>
            <person name="Squares S."/>
            <person name="Tivey A."/>
            <person name="Walker A.R."/>
            <person name="Woodward J."/>
            <person name="Dobbelaere D.A.E."/>
            <person name="Langsley G."/>
            <person name="Rajandream M.A."/>
            <person name="McKeever D."/>
            <person name="Shiels B."/>
            <person name="Tait A."/>
            <person name="Barrell B.G."/>
            <person name="Hall N."/>
        </authorList>
    </citation>
    <scope>NUCLEOTIDE SEQUENCE [LARGE SCALE GENOMIC DNA]</scope>
    <source>
        <strain evidence="14">Ankara</strain>
        <strain evidence="11">Ankara isolate clone C9</strain>
    </source>
</reference>
<evidence type="ECO:0000256" key="1">
    <source>
        <dbReference type="ARBA" id="ARBA00004555"/>
    </source>
</evidence>
<dbReference type="OMA" id="KAYHILD"/>
<evidence type="ECO:0000256" key="2">
    <source>
        <dbReference type="ARBA" id="ARBA00004640"/>
    </source>
</evidence>
<dbReference type="InterPro" id="IPR022775">
    <property type="entry name" value="AP_mu_sigma_su"/>
</dbReference>
<evidence type="ECO:0000256" key="4">
    <source>
        <dbReference type="ARBA" id="ARBA00022448"/>
    </source>
</evidence>
<comment type="subcellular location">
    <subcellularLocation>
        <location evidence="2">Cytoplasmic vesicle</location>
        <location evidence="2">Clathrin-coated vesicle membrane</location>
    </subcellularLocation>
    <subcellularLocation>
        <location evidence="1">Golgi apparatus</location>
    </subcellularLocation>
</comment>
<name>Q4UHU1_THEAN</name>
<keyword evidence="7 9" id="KW-0472">Membrane</keyword>
<dbReference type="EMBL" id="CR940347">
    <property type="protein sequence ID" value="CAI73348.1"/>
    <property type="molecule type" value="Genomic_DNA"/>
</dbReference>
<dbReference type="Pfam" id="PF01217">
    <property type="entry name" value="Clat_adaptor_s"/>
    <property type="match status" value="1"/>
</dbReference>
<proteinExistence type="inferred from homology"/>
<dbReference type="GO" id="GO:0030121">
    <property type="term" value="C:AP-1 adaptor complex"/>
    <property type="evidence" value="ECO:0007669"/>
    <property type="project" value="InterPro"/>
</dbReference>
<dbReference type="GeneID" id="3863761"/>
<dbReference type="EMBL" id="UIVS01000001">
    <property type="protein sequence ID" value="SVP90035.1"/>
    <property type="molecule type" value="Genomic_DNA"/>
</dbReference>
<dbReference type="RefSeq" id="XP_954025.1">
    <property type="nucleotide sequence ID" value="XM_948932.1"/>
</dbReference>
<dbReference type="PANTHER" id="PTHR11753">
    <property type="entry name" value="ADAPTOR COMPLEXES SMALL SUBUNIT FAMILY"/>
    <property type="match status" value="1"/>
</dbReference>
<dbReference type="GO" id="GO:0006886">
    <property type="term" value="P:intracellular protein transport"/>
    <property type="evidence" value="ECO:0007669"/>
    <property type="project" value="UniProtKB-UniRule"/>
</dbReference>
<dbReference type="eggNOG" id="KOG0934">
    <property type="taxonomic scope" value="Eukaryota"/>
</dbReference>
<keyword evidence="8" id="KW-0968">Cytoplasmic vesicle</keyword>
<evidence type="ECO:0000256" key="6">
    <source>
        <dbReference type="ARBA" id="ARBA00023034"/>
    </source>
</evidence>
<dbReference type="OrthoDB" id="371463at2759"/>
<dbReference type="SUPFAM" id="SSF64356">
    <property type="entry name" value="SNARE-like"/>
    <property type="match status" value="1"/>
</dbReference>
<protein>
    <recommendedName>
        <fullName evidence="9">AP complex subunit sigma</fullName>
    </recommendedName>
</protein>
<accession>Q4UHU1</accession>
<evidence type="ECO:0000256" key="5">
    <source>
        <dbReference type="ARBA" id="ARBA00022927"/>
    </source>
</evidence>
<dbReference type="KEGG" id="tan:TA06850"/>
<evidence type="ECO:0000256" key="9">
    <source>
        <dbReference type="PIRNR" id="PIRNR015588"/>
    </source>
</evidence>
<dbReference type="Proteomes" id="UP000001950">
    <property type="component" value="Chromosome 1"/>
</dbReference>
<keyword evidence="6" id="KW-0333">Golgi apparatus</keyword>
<dbReference type="VEuPathDB" id="PiroplasmaDB:TA06850"/>
<dbReference type="PIRSF" id="PIRSF015588">
    <property type="entry name" value="AP_complex_sigma"/>
    <property type="match status" value="1"/>
</dbReference>
<dbReference type="InterPro" id="IPR044733">
    <property type="entry name" value="AP1_sigma"/>
</dbReference>
<reference evidence="12" key="2">
    <citation type="submission" date="2018-07" db="EMBL/GenBank/DDBJ databases">
        <authorList>
            <person name="Quirk P.G."/>
            <person name="Krulwich T.A."/>
        </authorList>
    </citation>
    <scope>NUCLEOTIDE SEQUENCE</scope>
    <source>
        <strain evidence="12">Anand</strain>
    </source>
</reference>
<dbReference type="GO" id="GO:0035615">
    <property type="term" value="F:clathrin adaptor activity"/>
    <property type="evidence" value="ECO:0007669"/>
    <property type="project" value="InterPro"/>
</dbReference>
<evidence type="ECO:0000313" key="12">
    <source>
        <dbReference type="EMBL" id="SVP88891.1"/>
    </source>
</evidence>